<gene>
    <name evidence="1" type="ORF">HNQ59_001924</name>
</gene>
<name>A0A840MR06_9PROT</name>
<evidence type="ECO:0000313" key="2">
    <source>
        <dbReference type="Proteomes" id="UP000575898"/>
    </source>
</evidence>
<dbReference type="AlphaFoldDB" id="A0A840MR06"/>
<dbReference type="RefSeq" id="WP_281397199.1">
    <property type="nucleotide sequence ID" value="NZ_JACHHY010000010.1"/>
</dbReference>
<dbReference type="EMBL" id="JACHHY010000010">
    <property type="protein sequence ID" value="MBB5018633.1"/>
    <property type="molecule type" value="Genomic_DNA"/>
</dbReference>
<accession>A0A840MR06</accession>
<proteinExistence type="predicted"/>
<dbReference type="Proteomes" id="UP000575898">
    <property type="component" value="Unassembled WGS sequence"/>
</dbReference>
<protein>
    <submittedName>
        <fullName evidence="1">Uncharacterized protein</fullName>
    </submittedName>
</protein>
<evidence type="ECO:0000313" key="1">
    <source>
        <dbReference type="EMBL" id="MBB5018633.1"/>
    </source>
</evidence>
<reference evidence="1 2" key="1">
    <citation type="submission" date="2020-08" db="EMBL/GenBank/DDBJ databases">
        <title>Genomic Encyclopedia of Type Strains, Phase IV (KMG-IV): sequencing the most valuable type-strain genomes for metagenomic binning, comparative biology and taxonomic classification.</title>
        <authorList>
            <person name="Goeker M."/>
        </authorList>
    </citation>
    <scope>NUCLEOTIDE SEQUENCE [LARGE SCALE GENOMIC DNA]</scope>
    <source>
        <strain evidence="1 2">DSM 27165</strain>
    </source>
</reference>
<keyword evidence="2" id="KW-1185">Reference proteome</keyword>
<organism evidence="1 2">
    <name type="scientific">Chitinivorax tropicus</name>
    <dbReference type="NCBI Taxonomy" id="714531"/>
    <lineage>
        <taxon>Bacteria</taxon>
        <taxon>Pseudomonadati</taxon>
        <taxon>Pseudomonadota</taxon>
        <taxon>Betaproteobacteria</taxon>
        <taxon>Chitinivorax</taxon>
    </lineage>
</organism>
<comment type="caution">
    <text evidence="1">The sequence shown here is derived from an EMBL/GenBank/DDBJ whole genome shotgun (WGS) entry which is preliminary data.</text>
</comment>
<sequence length="41" mass="4655">MQNPAHIHMTLRLQMRHWIGLAVVLLGAAQMMADLSNHLPH</sequence>